<dbReference type="InterPro" id="IPR017946">
    <property type="entry name" value="PLC-like_Pdiesterase_TIM-brl"/>
</dbReference>
<accession>M2NDZ0</accession>
<dbReference type="SUPFAM" id="SSF51695">
    <property type="entry name" value="PLC-like phosphodiesterases"/>
    <property type="match status" value="1"/>
</dbReference>
<dbReference type="Proteomes" id="UP000011758">
    <property type="component" value="Unassembled WGS sequence"/>
</dbReference>
<comment type="caution">
    <text evidence="2">The sequence shown here is derived from an EMBL/GenBank/DDBJ whole genome shotgun (WGS) entry which is preliminary data.</text>
</comment>
<evidence type="ECO:0000259" key="1">
    <source>
        <dbReference type="PROSITE" id="PS51704"/>
    </source>
</evidence>
<dbReference type="PANTHER" id="PTHR46211:SF14">
    <property type="entry name" value="GLYCEROPHOSPHODIESTER PHOSPHODIESTERASE"/>
    <property type="match status" value="1"/>
</dbReference>
<dbReference type="eggNOG" id="COG0584">
    <property type="taxonomic scope" value="Bacteria"/>
</dbReference>
<dbReference type="PANTHER" id="PTHR46211">
    <property type="entry name" value="GLYCEROPHOSPHORYL DIESTER PHOSPHODIESTERASE"/>
    <property type="match status" value="1"/>
</dbReference>
<dbReference type="InterPro" id="IPR030395">
    <property type="entry name" value="GP_PDE_dom"/>
</dbReference>
<dbReference type="RefSeq" id="WP_004803367.1">
    <property type="nucleotide sequence ID" value="NZ_AUGJ01000013.1"/>
</dbReference>
<dbReference type="STRING" id="999415.HMPREF9943_01359"/>
<keyword evidence="3" id="KW-1185">Reference proteome</keyword>
<evidence type="ECO:0000313" key="2">
    <source>
        <dbReference type="EMBL" id="EMD16433.1"/>
    </source>
</evidence>
<protein>
    <recommendedName>
        <fullName evidence="1">GP-PDE domain-containing protein</fullName>
    </recommendedName>
</protein>
<dbReference type="EMBL" id="AGEJ01000021">
    <property type="protein sequence ID" value="EMD16433.1"/>
    <property type="molecule type" value="Genomic_DNA"/>
</dbReference>
<dbReference type="PATRIC" id="fig|999415.3.peg.1380"/>
<sequence length="227" mass="27133">MYQLAHRGYSDCFPENTIIAFRYALEKDYDGIETDIQQTKDGKLVLLHDYKINRTSNGKGYLKDYNYSDLRQYDFHGKFKIKATIPTLEELLMLVKESGKIANLEIKENVLNLTVEKTVEMVKTFDVLEQIYFSSTSLEQMLLIKKLLPDSYCALISDYDYPWYKQMIVKYHLNGIHARYTDLTRDEIRYFKEHNIMVGAWTIKNQKDFDYFKEQDIMFIFTNRYFK</sequence>
<dbReference type="Gene3D" id="3.20.20.190">
    <property type="entry name" value="Phosphatidylinositol (PI) phosphodiesterase"/>
    <property type="match status" value="1"/>
</dbReference>
<dbReference type="GO" id="GO:0008081">
    <property type="term" value="F:phosphoric diester hydrolase activity"/>
    <property type="evidence" value="ECO:0007669"/>
    <property type="project" value="InterPro"/>
</dbReference>
<dbReference type="AlphaFoldDB" id="M2NDZ0"/>
<proteinExistence type="predicted"/>
<reference evidence="2 3" key="1">
    <citation type="submission" date="2013-02" db="EMBL/GenBank/DDBJ databases">
        <title>The Genome Sequence of Lactobacillus catenaformis F0143.</title>
        <authorList>
            <consortium name="The Broad Institute Genome Sequencing Platform"/>
            <person name="Earl A."/>
            <person name="Ward D."/>
            <person name="Feldgarden M."/>
            <person name="Gevers D."/>
            <person name="Izard J."/>
            <person name="Blanton J.M."/>
            <person name="Mathney J."/>
            <person name="Dewhirst F.E."/>
            <person name="Young S.K."/>
            <person name="Zeng Q."/>
            <person name="Gargeya S."/>
            <person name="Fitzgerald M."/>
            <person name="Haas B."/>
            <person name="Abouelleil A."/>
            <person name="Alvarado L."/>
            <person name="Arachchi H.M."/>
            <person name="Berlin A."/>
            <person name="Chapman S.B."/>
            <person name="Gearin G."/>
            <person name="Goldberg J."/>
            <person name="Griggs A."/>
            <person name="Gujja S."/>
            <person name="Hansen M."/>
            <person name="Heiman D."/>
            <person name="Howarth C."/>
            <person name="Larimer J."/>
            <person name="Lui A."/>
            <person name="MacDonald P.J.P."/>
            <person name="McCowen C."/>
            <person name="Montmayeur A."/>
            <person name="Murphy C."/>
            <person name="Neiman D."/>
            <person name="Pearson M."/>
            <person name="Priest M."/>
            <person name="Roberts A."/>
            <person name="Saif S."/>
            <person name="Shea T."/>
            <person name="Sisk P."/>
            <person name="Stolte C."/>
            <person name="Sykes S."/>
            <person name="Wortman J."/>
            <person name="Nusbaum C."/>
            <person name="Birren B."/>
        </authorList>
    </citation>
    <scope>NUCLEOTIDE SEQUENCE [LARGE SCALE GENOMIC DNA]</scope>
    <source>
        <strain evidence="2 3">OT 569</strain>
    </source>
</reference>
<dbReference type="PROSITE" id="PS51704">
    <property type="entry name" value="GP_PDE"/>
    <property type="match status" value="1"/>
</dbReference>
<gene>
    <name evidence="2" type="ORF">HMPREF9943_01359</name>
</gene>
<dbReference type="BioCyc" id="ECAT999415-HMP:GTTI-1394-MONOMER"/>
<evidence type="ECO:0000313" key="3">
    <source>
        <dbReference type="Proteomes" id="UP000011758"/>
    </source>
</evidence>
<dbReference type="GO" id="GO:0006629">
    <property type="term" value="P:lipid metabolic process"/>
    <property type="evidence" value="ECO:0007669"/>
    <property type="project" value="InterPro"/>
</dbReference>
<dbReference type="Pfam" id="PF03009">
    <property type="entry name" value="GDPD"/>
    <property type="match status" value="1"/>
</dbReference>
<name>M2NDZ0_9FIRM</name>
<organism evidence="2 3">
    <name type="scientific">Eggerthia catenaformis OT 569 = DSM 20559</name>
    <dbReference type="NCBI Taxonomy" id="999415"/>
    <lineage>
        <taxon>Bacteria</taxon>
        <taxon>Bacillati</taxon>
        <taxon>Bacillota</taxon>
        <taxon>Erysipelotrichia</taxon>
        <taxon>Erysipelotrichales</taxon>
        <taxon>Coprobacillaceae</taxon>
        <taxon>Eggerthia</taxon>
    </lineage>
</organism>
<dbReference type="OrthoDB" id="384721at2"/>
<feature type="domain" description="GP-PDE" evidence="1">
    <location>
        <begin position="1"/>
        <end position="227"/>
    </location>
</feature>